<dbReference type="Gene3D" id="2.60.200.20">
    <property type="match status" value="1"/>
</dbReference>
<dbReference type="InterPro" id="IPR008984">
    <property type="entry name" value="SMAD_FHA_dom_sf"/>
</dbReference>
<gene>
    <name evidence="3" type="primary">tagH</name>
    <name evidence="3" type="ORF">GV832_14650</name>
</gene>
<evidence type="ECO:0000259" key="2">
    <source>
        <dbReference type="PROSITE" id="PS50006"/>
    </source>
</evidence>
<dbReference type="PROSITE" id="PS50006">
    <property type="entry name" value="FHA_DOMAIN"/>
    <property type="match status" value="1"/>
</dbReference>
<evidence type="ECO:0000256" key="1">
    <source>
        <dbReference type="SAM" id="MobiDB-lite"/>
    </source>
</evidence>
<protein>
    <submittedName>
        <fullName evidence="3">Type VI secretion system-associated FHA domain protein TagH</fullName>
    </submittedName>
</protein>
<dbReference type="SUPFAM" id="SSF49879">
    <property type="entry name" value="SMAD/FHA domain"/>
    <property type="match status" value="1"/>
</dbReference>
<feature type="region of interest" description="Disordered" evidence="1">
    <location>
        <begin position="222"/>
        <end position="374"/>
    </location>
</feature>
<dbReference type="Pfam" id="PF20232">
    <property type="entry name" value="T6SS_FHA_C"/>
    <property type="match status" value="1"/>
</dbReference>
<feature type="compositionally biased region" description="Low complexity" evidence="1">
    <location>
        <begin position="242"/>
        <end position="253"/>
    </location>
</feature>
<dbReference type="AlphaFoldDB" id="A0AAE4YFQ6"/>
<keyword evidence="4" id="KW-1185">Reference proteome</keyword>
<dbReference type="InterPro" id="IPR000253">
    <property type="entry name" value="FHA_dom"/>
</dbReference>
<dbReference type="EMBL" id="JAABNR010000013">
    <property type="protein sequence ID" value="NBZ88830.1"/>
    <property type="molecule type" value="Genomic_DNA"/>
</dbReference>
<comment type="caution">
    <text evidence="3">The sequence shown here is derived from an EMBL/GenBank/DDBJ whole genome shotgun (WGS) entry which is preliminary data.</text>
</comment>
<proteinExistence type="predicted"/>
<dbReference type="Proteomes" id="UP001193501">
    <property type="component" value="Unassembled WGS sequence"/>
</dbReference>
<feature type="compositionally biased region" description="Pro residues" evidence="1">
    <location>
        <begin position="254"/>
        <end position="265"/>
    </location>
</feature>
<feature type="compositionally biased region" description="Pro residues" evidence="1">
    <location>
        <begin position="294"/>
        <end position="316"/>
    </location>
</feature>
<dbReference type="PRINTS" id="PR01217">
    <property type="entry name" value="PRICHEXTENSN"/>
</dbReference>
<accession>A0AAE4YFQ6</accession>
<feature type="domain" description="FHA" evidence="2">
    <location>
        <begin position="6"/>
        <end position="56"/>
    </location>
</feature>
<dbReference type="SMART" id="SM00240">
    <property type="entry name" value="FHA"/>
    <property type="match status" value="1"/>
</dbReference>
<sequence length="620" mass="64305">MRGPSLSIGRGPENDLVLPDPDRMISKTHCVIENQGGNIVVVDTSTNGTFLNYGKQALGRVATPLSDGDVLCLGPYELVVAIQPDQHWSEPLPPIGEGPASHGHAGRAPDPYQLLDDAAPGGDFLDSLLGPSKPVGPSQFKKPEDRVDLLPPIGEDGPLLAPRPEMPSGPAMRDHAPTVSDSFRVAAPVVSKPVIPDDWDDFLAPAPAPVAPAGQGLGQGADLYSHGAPLGGSPFAPTAPQAIPADAFDDFLAPPSPAAPPPAPEPEPEVEDPFAALLGASFPPSADPVMEAAPEPPTTPPPAAPAWAPEPTPPLAEAPQAAAFDPFSTDPNRPSAPPAQSEVLAPMPAAPPAPGYAAPPVAPEAPPAAPQAPGYTPGYAAPPVAPEAPPVVPPVAPVAPPSPQTTAAPGFGPGPQPQPQAQSLAADTSRAFLAALGAEEVTVPDADLPATMTRLGTTLRAMITGLREILMTRTSIKSEFRIEQTMVNVGGNNPLKFSVSPEQAIEAMVKPNARGYLPADQAATQALEDIKAHEIAMVTGMEAALKGVLKKLDPGALTQKIEAKGGFGGFLKNRKAQYWETYETMYAEIADQAENDFHELFAREFAQAYRAQLAKLKAAK</sequence>
<dbReference type="CDD" id="cd00060">
    <property type="entry name" value="FHA"/>
    <property type="match status" value="1"/>
</dbReference>
<feature type="compositionally biased region" description="Pro residues" evidence="1">
    <location>
        <begin position="360"/>
        <end position="370"/>
    </location>
</feature>
<feature type="region of interest" description="Disordered" evidence="1">
    <location>
        <begin position="395"/>
        <end position="425"/>
    </location>
</feature>
<dbReference type="InterPro" id="IPR017735">
    <property type="entry name" value="T6SS_FHA"/>
</dbReference>
<reference evidence="3" key="1">
    <citation type="submission" date="2020-01" db="EMBL/GenBank/DDBJ databases">
        <authorList>
            <person name="Chen W.-M."/>
        </authorList>
    </citation>
    <scope>NUCLEOTIDE SEQUENCE</scope>
    <source>
        <strain evidence="3">CYK-10</strain>
    </source>
</reference>
<dbReference type="NCBIfam" id="TIGR03354">
    <property type="entry name" value="VI_FHA"/>
    <property type="match status" value="1"/>
</dbReference>
<feature type="region of interest" description="Disordered" evidence="1">
    <location>
        <begin position="91"/>
        <end position="160"/>
    </location>
</feature>
<dbReference type="InterPro" id="IPR046883">
    <property type="entry name" value="T6SS_FHA_C"/>
</dbReference>
<evidence type="ECO:0000313" key="3">
    <source>
        <dbReference type="EMBL" id="NBZ88830.1"/>
    </source>
</evidence>
<feature type="region of interest" description="Disordered" evidence="1">
    <location>
        <begin position="1"/>
        <end position="20"/>
    </location>
</feature>
<organism evidence="3 4">
    <name type="scientific">Stagnihabitans tardus</name>
    <dbReference type="NCBI Taxonomy" id="2699202"/>
    <lineage>
        <taxon>Bacteria</taxon>
        <taxon>Pseudomonadati</taxon>
        <taxon>Pseudomonadota</taxon>
        <taxon>Alphaproteobacteria</taxon>
        <taxon>Rhodobacterales</taxon>
        <taxon>Paracoccaceae</taxon>
        <taxon>Stagnihabitans</taxon>
    </lineage>
</organism>
<name>A0AAE4YFQ6_9RHOB</name>
<dbReference type="Pfam" id="PF00498">
    <property type="entry name" value="FHA"/>
    <property type="match status" value="1"/>
</dbReference>
<evidence type="ECO:0000313" key="4">
    <source>
        <dbReference type="Proteomes" id="UP001193501"/>
    </source>
</evidence>